<comment type="caution">
    <text evidence="2">The sequence shown here is derived from an EMBL/GenBank/DDBJ whole genome shotgun (WGS) entry which is preliminary data.</text>
</comment>
<dbReference type="Proteomes" id="UP000037685">
    <property type="component" value="Unassembled WGS sequence"/>
</dbReference>
<dbReference type="EMBL" id="LHCI01000106">
    <property type="protein sequence ID" value="KOX90324.1"/>
    <property type="molecule type" value="Genomic_DNA"/>
</dbReference>
<dbReference type="Pfam" id="PF22205">
    <property type="entry name" value="Csm6_6H"/>
    <property type="match status" value="1"/>
</dbReference>
<name>A0A0N0BM07_THEAQ</name>
<proteinExistence type="predicted"/>
<dbReference type="NCBIfam" id="TIGR02710">
    <property type="entry name" value="TIGR02710 family CRISPR-associated CARF protein"/>
    <property type="match status" value="1"/>
</dbReference>
<dbReference type="PATRIC" id="fig|271.14.peg.1589"/>
<evidence type="ECO:0000313" key="2">
    <source>
        <dbReference type="EMBL" id="KOX90324.1"/>
    </source>
</evidence>
<organism evidence="2 3">
    <name type="scientific">Thermus aquaticus</name>
    <dbReference type="NCBI Taxonomy" id="271"/>
    <lineage>
        <taxon>Bacteria</taxon>
        <taxon>Thermotogati</taxon>
        <taxon>Deinococcota</taxon>
        <taxon>Deinococci</taxon>
        <taxon>Thermales</taxon>
        <taxon>Thermaceae</taxon>
        <taxon>Thermus</taxon>
    </lineage>
</organism>
<dbReference type="Gene3D" id="3.40.50.10770">
    <property type="entry name" value="Hypothetical protein VC1899 like domain (Restriction endonuclease-like)"/>
    <property type="match status" value="1"/>
</dbReference>
<feature type="domain" description="Csm6 6H" evidence="1">
    <location>
        <begin position="192"/>
        <end position="284"/>
    </location>
</feature>
<accession>A0A0N0BM07</accession>
<sequence>MPEDLQTLWEAYKQAVRSGGNPQALYQEMVWPALVARWKEAPNVHPRREAFAVSVHTLGTSPEATILAILGTGAERVYVLHTRESASYLERLQKETGKPIYPLEVGKSDVAAIYREVKRILDQHGDVPVALDLTSGTKAMSAGLAVAGFFFRRFYPKARVVYVDNEDYDSELRRPRAGTERLIILQDPHEVLGEVDALFAKELYGRGEFAQAAKYFQKMVGATGDGRWTLYQSLAEMYEAWHALNLPEAHKKGSGLLERLAQNAWLNHPLNRSRDLLEKQVSLLEAGKAFLEGKDLGHRRGVGAVARTLLHLGEKEHRPLLAALYAYRALELLLQERLYRYGRLADQPNLTPEEEAALRNALSEILGEPPSAVEVPKKLGLLHLIGLLRLLGDPLLAGKPAGELRGLGGVLQARNTSLLIHGFEVPTGRQVGALKGLAKDLLADLDKELGPAVSLEPLPLGF</sequence>
<reference evidence="2 3" key="1">
    <citation type="submission" date="2015-07" db="EMBL/GenBank/DDBJ databases">
        <authorList>
            <person name="Noorani M."/>
        </authorList>
    </citation>
    <scope>NUCLEOTIDE SEQUENCE [LARGE SCALE GENOMIC DNA]</scope>
    <source>
        <strain evidence="3">ATCC 25104 / DSM 625 / JCM 10724 / NBRC 103206 / NCIMB 11243 / YT-1</strain>
    </source>
</reference>
<dbReference type="RefSeq" id="WP_053767907.1">
    <property type="nucleotide sequence ID" value="NZ_LHCI01000106.1"/>
</dbReference>
<protein>
    <submittedName>
        <fullName evidence="2">CRISPR-associated protein</fullName>
    </submittedName>
</protein>
<dbReference type="InterPro" id="IPR014082">
    <property type="entry name" value="CRISPR-assoc_prot_Cas02710"/>
</dbReference>
<evidence type="ECO:0000313" key="3">
    <source>
        <dbReference type="Proteomes" id="UP000037685"/>
    </source>
</evidence>
<evidence type="ECO:0000259" key="1">
    <source>
        <dbReference type="Pfam" id="PF22205"/>
    </source>
</evidence>
<dbReference type="Pfam" id="PF09670">
    <property type="entry name" value="Cas_Cas02710"/>
    <property type="match status" value="1"/>
</dbReference>
<dbReference type="AlphaFoldDB" id="A0A0N0BM07"/>
<gene>
    <name evidence="2" type="ORF">BVI061214_01514</name>
</gene>
<dbReference type="InterPro" id="IPR054008">
    <property type="entry name" value="Csm6_6H"/>
</dbReference>